<dbReference type="EMBL" id="AP024233">
    <property type="protein sequence ID" value="BCO09719.1"/>
    <property type="molecule type" value="Genomic_DNA"/>
</dbReference>
<dbReference type="PANTHER" id="PTHR34825:SF1">
    <property type="entry name" value="AAA-ATPASE-LIKE DOMAIN-CONTAINING PROTEIN"/>
    <property type="match status" value="1"/>
</dbReference>
<proteinExistence type="predicted"/>
<keyword evidence="3" id="KW-1185">Reference proteome</keyword>
<gene>
    <name evidence="2" type="ORF">GF1_20950</name>
</gene>
<dbReference type="KEGG" id="ddu:GF1_20950"/>
<dbReference type="Gene3D" id="3.40.50.300">
    <property type="entry name" value="P-loop containing nucleotide triphosphate hydrolases"/>
    <property type="match status" value="1"/>
</dbReference>
<evidence type="ECO:0000313" key="2">
    <source>
        <dbReference type="EMBL" id="BCO09719.1"/>
    </source>
</evidence>
<dbReference type="Proteomes" id="UP001063350">
    <property type="component" value="Chromosome"/>
</dbReference>
<sequence length="517" mass="59590">MKKLPIGVQTFAEIRSDNYCYVDKTPLIYRLADQGKSYFLSRPRRFGKSLLLDTIAEAFAGSRELFTGLYLENHWDWDRRYPVVRIDFAGGVMRNRAELDETIIAMLRQQGLRFGIELEQRLAHLVLSELIERLHETSGERVVVLVDEYDKPILDNLESPELATELRDGLRNLYSVLKARDAQLRFVFLAGVSKFSKVSLFSGLNNLEDITLDKRYATICGYTQRDVEQVFAEYLGGVDLEELRRWYNGYNWLGDLVYNPFDVLLFLRNKDFRAYWFETGNPTFLINLLLRKQIAAPRLGQMLAGEQLLGSFDVNYIEPEALLFQAGYLTIKERRQRGGRTSYRLGFPNLEVRMSLTETLLQVLSRSGASDRELLKDRVYEALAAGRLEELREIFHSFFASIPHDWYRKNQLAGYEGYYASIFYCYFTALGLDVVVEDSTSVGRIDMTVFVEGKIYILEFKVVSKGAKTGSALAQIREKRYADKYRGQGEIYLLGVEFDKESRNIVGFEWATAQGLS</sequence>
<organism evidence="2 3">
    <name type="scientific">Desulfolithobacter dissulfuricans</name>
    <dbReference type="NCBI Taxonomy" id="2795293"/>
    <lineage>
        <taxon>Bacteria</taxon>
        <taxon>Pseudomonadati</taxon>
        <taxon>Thermodesulfobacteriota</taxon>
        <taxon>Desulfobulbia</taxon>
        <taxon>Desulfobulbales</taxon>
        <taxon>Desulfobulbaceae</taxon>
        <taxon>Desulfolithobacter</taxon>
    </lineage>
</organism>
<dbReference type="Pfam" id="PF08011">
    <property type="entry name" value="PDDEXK_9"/>
    <property type="match status" value="1"/>
</dbReference>
<reference evidence="2" key="1">
    <citation type="submission" date="2020-12" db="EMBL/GenBank/DDBJ databases">
        <title>Desulfobium dissulfuricans gen. nov., sp. nov., a novel mesophilic, sulfate-reducing bacterium isolated from a deep-sea hydrothermal vent.</title>
        <authorList>
            <person name="Hashimoto Y."/>
            <person name="Tame A."/>
            <person name="Sawayama S."/>
            <person name="Miyazaki J."/>
            <person name="Takai K."/>
            <person name="Nakagawa S."/>
        </authorList>
    </citation>
    <scope>NUCLEOTIDE SEQUENCE</scope>
    <source>
        <strain evidence="2">GF1</strain>
    </source>
</reference>
<dbReference type="InterPro" id="IPR018631">
    <property type="entry name" value="AAA-ATPase-like_dom"/>
</dbReference>
<dbReference type="AlphaFoldDB" id="A0A915U1J2"/>
<dbReference type="RefSeq" id="WP_267926471.1">
    <property type="nucleotide sequence ID" value="NZ_AP024233.1"/>
</dbReference>
<dbReference type="Pfam" id="PF09820">
    <property type="entry name" value="AAA-ATPase_like"/>
    <property type="match status" value="1"/>
</dbReference>
<dbReference type="InterPro" id="IPR027417">
    <property type="entry name" value="P-loop_NTPase"/>
</dbReference>
<name>A0A915U1J2_9BACT</name>
<evidence type="ECO:0000313" key="3">
    <source>
        <dbReference type="Proteomes" id="UP001063350"/>
    </source>
</evidence>
<protein>
    <submittedName>
        <fullName evidence="2">ATPase AAA</fullName>
    </submittedName>
</protein>
<dbReference type="SUPFAM" id="SSF52540">
    <property type="entry name" value="P-loop containing nucleoside triphosphate hydrolases"/>
    <property type="match status" value="1"/>
</dbReference>
<evidence type="ECO:0000259" key="1">
    <source>
        <dbReference type="Pfam" id="PF09820"/>
    </source>
</evidence>
<dbReference type="InterPro" id="IPR012547">
    <property type="entry name" value="PDDEXK_9"/>
</dbReference>
<accession>A0A915U1J2</accession>
<dbReference type="PANTHER" id="PTHR34825">
    <property type="entry name" value="CONSERVED PROTEIN, WITH A WEAK D-GALACTARATE DEHYDRATASE/ALTRONATE HYDROLASE DOMAIN"/>
    <property type="match status" value="1"/>
</dbReference>
<feature type="domain" description="AAA-ATPase-like" evidence="1">
    <location>
        <begin position="5"/>
        <end position="201"/>
    </location>
</feature>